<comment type="caution">
    <text evidence="2">The sequence shown here is derived from an EMBL/GenBank/DDBJ whole genome shotgun (WGS) entry which is preliminary data.</text>
</comment>
<proteinExistence type="predicted"/>
<accession>X1K4T9</accession>
<protein>
    <submittedName>
        <fullName evidence="2">Uncharacterized protein</fullName>
    </submittedName>
</protein>
<keyword evidence="1" id="KW-0812">Transmembrane</keyword>
<sequence length="168" mass="18490">MKKIFILILAGVLLPVLAFADCPCDITAPDEVWVLESNNASTIAGYDVYTWESYLAVITEGLGTNSVSFFAVERQPEDPCTMEISVQVERYEPACTNTCEKVINVLEEGRCPVVEDGKIFTIPSTFPADALAYANDFFTDLNLIIVLSAGLPVAFWGIKKVIGLVRFR</sequence>
<reference evidence="2" key="1">
    <citation type="journal article" date="2014" name="Front. Microbiol.">
        <title>High frequency of phylogenetically diverse reductive dehalogenase-homologous genes in deep subseafloor sedimentary metagenomes.</title>
        <authorList>
            <person name="Kawai M."/>
            <person name="Futagami T."/>
            <person name="Toyoda A."/>
            <person name="Takaki Y."/>
            <person name="Nishi S."/>
            <person name="Hori S."/>
            <person name="Arai W."/>
            <person name="Tsubouchi T."/>
            <person name="Morono Y."/>
            <person name="Uchiyama I."/>
            <person name="Ito T."/>
            <person name="Fujiyama A."/>
            <person name="Inagaki F."/>
            <person name="Takami H."/>
        </authorList>
    </citation>
    <scope>NUCLEOTIDE SEQUENCE</scope>
    <source>
        <strain evidence="2">Expedition CK06-06</strain>
    </source>
</reference>
<feature type="transmembrane region" description="Helical" evidence="1">
    <location>
        <begin position="141"/>
        <end position="158"/>
    </location>
</feature>
<evidence type="ECO:0000313" key="2">
    <source>
        <dbReference type="EMBL" id="GAI02032.1"/>
    </source>
</evidence>
<keyword evidence="1" id="KW-1133">Transmembrane helix</keyword>
<dbReference type="AlphaFoldDB" id="X1K4T9"/>
<gene>
    <name evidence="2" type="ORF">S06H3_05432</name>
</gene>
<dbReference type="EMBL" id="BARV01002015">
    <property type="protein sequence ID" value="GAI02032.1"/>
    <property type="molecule type" value="Genomic_DNA"/>
</dbReference>
<keyword evidence="1" id="KW-0472">Membrane</keyword>
<name>X1K4T9_9ZZZZ</name>
<evidence type="ECO:0000256" key="1">
    <source>
        <dbReference type="SAM" id="Phobius"/>
    </source>
</evidence>
<organism evidence="2">
    <name type="scientific">marine sediment metagenome</name>
    <dbReference type="NCBI Taxonomy" id="412755"/>
    <lineage>
        <taxon>unclassified sequences</taxon>
        <taxon>metagenomes</taxon>
        <taxon>ecological metagenomes</taxon>
    </lineage>
</organism>